<keyword evidence="16 20" id="KW-0472">Membrane</keyword>
<dbReference type="PANTHER" id="PTHR45974">
    <property type="entry name" value="RECEPTOR-LIKE PROTEIN 55"/>
    <property type="match status" value="1"/>
</dbReference>
<dbReference type="GO" id="GO:0005524">
    <property type="term" value="F:ATP binding"/>
    <property type="evidence" value="ECO:0007669"/>
    <property type="project" value="UniProtKB-UniRule"/>
</dbReference>
<keyword evidence="14 19" id="KW-0067">ATP-binding</keyword>
<evidence type="ECO:0000256" key="3">
    <source>
        <dbReference type="ARBA" id="ARBA00008684"/>
    </source>
</evidence>
<keyword evidence="11" id="KW-0677">Repeat</keyword>
<comment type="subcellular location">
    <subcellularLocation>
        <location evidence="1">Cell membrane</location>
        <topology evidence="1">Single-pass membrane protein</topology>
    </subcellularLocation>
    <subcellularLocation>
        <location evidence="2">Membrane</location>
        <topology evidence="2">Single-pass type I membrane protein</topology>
    </subcellularLocation>
</comment>
<dbReference type="SUPFAM" id="SSF52058">
    <property type="entry name" value="L domain-like"/>
    <property type="match status" value="1"/>
</dbReference>
<evidence type="ECO:0000256" key="7">
    <source>
        <dbReference type="ARBA" id="ARBA00022614"/>
    </source>
</evidence>
<keyword evidence="10 21" id="KW-0732">Signal</keyword>
<evidence type="ECO:0000256" key="6">
    <source>
        <dbReference type="ARBA" id="ARBA00022527"/>
    </source>
</evidence>
<dbReference type="Proteomes" id="UP000298652">
    <property type="component" value="Chromosome 5"/>
</dbReference>
<dbReference type="PANTHER" id="PTHR45974:SF207">
    <property type="entry name" value="LEUCINE-RICH REPEAT PROTEIN KINASE FAMILY PROTEIN"/>
    <property type="match status" value="1"/>
</dbReference>
<dbReference type="PROSITE" id="PS00108">
    <property type="entry name" value="PROTEIN_KINASE_ST"/>
    <property type="match status" value="1"/>
</dbReference>
<dbReference type="Pfam" id="PF08263">
    <property type="entry name" value="LRRNT_2"/>
    <property type="match status" value="1"/>
</dbReference>
<keyword evidence="9 20" id="KW-0812">Transmembrane</keyword>
<sequence>MQRLLLLLFLLVGLQPSFSQTNSQDVAALQALMNNWQNGPKSWTGSTDPCSSWDGIFCSNGRVTEVRLPSMNLQGTLSNAIGQLSALTYLDLSNNLNLGGPLTPKIGNLKQLTTLILLGCSFSGNIPREIGNLSQLTFLALNSNDFTGGIPPTLGLLSNLIWLDMSANQLSGQIPVSPGLNQLVKTRHFHFSENQLTGPMSESLFNGRMNLIHAIFDNNNFTGPIPTSLGQVTSLQIIRLDHNQFSGPVPDSIGNLSNLMELSLANNLLNGAVPDLTSLTQLDYVDLSNNNFPSSPAPGWFSTLISLNSIFMENDDLTGTIPSALFSLPNLQQVSLARNAFSGKLNMTGNISSQLRVVNLTINHIIEADVTSYSNSLILIGNPVCFDNISFCTLKQKQQVPYATNLGPCAAIPCPTDQSASPVTSQNCVCTNPFQGLMIFRAPAFSDVTSPALFKILESTLVQNLSLAPGSVALSNVEFSPGAPLTFTVKVFPVSGTSFNRSDVIRISTALVNQTFKAPTAFGPYSFIASTYFPGPINKKSSMGKGAIIGIAIAGCVLIVGLILVAIYALRQKRIAKEAVERTTNPFASWGAGGTDNGDAPQLKGARYFSFEELKKCTNNFSEINEIGSGGYGKVYKGTLANGQIAAIKRAQQGSMQGAAEFKNEIELLSRVHHKNLVTLVGFCYEQGEQMLVYEYIPYGTLRENLMGKGGVNLDWKKRLRIAIGSAKGLAYLHELADPPIIHRDIKSTNILLDESLNAKVADFGLSKLVSDTQKGHVSTQVKGTLGYLDPEYYMTQQLSEKSDVYSFGVVLLELMTARQPIEKGRYIVREIRTAIDQYDQEYYGLKGLIDPKIRDSAKLIGFRRFVQLAMECVEESAVDRPTMNDVVKELEIIIQNEGAQLLISASLSPEQFGNAKGQDPYAEHLPMNDESSSNTFDYNSVYSFSAVEPK</sequence>
<dbReference type="InterPro" id="IPR011009">
    <property type="entry name" value="Kinase-like_dom_sf"/>
</dbReference>
<evidence type="ECO:0000256" key="11">
    <source>
        <dbReference type="ARBA" id="ARBA00022737"/>
    </source>
</evidence>
<evidence type="ECO:0000256" key="13">
    <source>
        <dbReference type="ARBA" id="ARBA00022777"/>
    </source>
</evidence>
<keyword evidence="24" id="KW-1185">Reference proteome</keyword>
<evidence type="ECO:0000256" key="15">
    <source>
        <dbReference type="ARBA" id="ARBA00022989"/>
    </source>
</evidence>
<dbReference type="AlphaFoldDB" id="A0A4U6US74"/>
<evidence type="ECO:0000256" key="1">
    <source>
        <dbReference type="ARBA" id="ARBA00004162"/>
    </source>
</evidence>
<name>A0A4U6US74_SETVI</name>
<dbReference type="InterPro" id="IPR001611">
    <property type="entry name" value="Leu-rich_rpt"/>
</dbReference>
<evidence type="ECO:0000256" key="19">
    <source>
        <dbReference type="PROSITE-ProRule" id="PRU10141"/>
    </source>
</evidence>
<keyword evidence="13" id="KW-0418">Kinase</keyword>
<accession>A0A4U6US74</accession>
<keyword evidence="5" id="KW-1003">Cell membrane</keyword>
<dbReference type="PROSITE" id="PS50011">
    <property type="entry name" value="PROTEIN_KINASE_DOM"/>
    <property type="match status" value="1"/>
</dbReference>
<dbReference type="OMA" id="RYFAFEE"/>
<evidence type="ECO:0000256" key="8">
    <source>
        <dbReference type="ARBA" id="ARBA00022679"/>
    </source>
</evidence>
<feature type="binding site" evidence="19">
    <location>
        <position position="649"/>
    </location>
    <ligand>
        <name>ATP</name>
        <dbReference type="ChEBI" id="CHEBI:30616"/>
    </ligand>
</feature>
<keyword evidence="8" id="KW-0808">Transferase</keyword>
<evidence type="ECO:0000313" key="23">
    <source>
        <dbReference type="EMBL" id="TKW17413.1"/>
    </source>
</evidence>
<evidence type="ECO:0000256" key="18">
    <source>
        <dbReference type="ARBA" id="ARBA00023180"/>
    </source>
</evidence>
<comment type="similarity">
    <text evidence="3">Belongs to the protein kinase superfamily. Ser/Thr protein kinase family.</text>
</comment>
<dbReference type="FunFam" id="3.80.10.10:FF:000830">
    <property type="entry name" value="Predicted protein"/>
    <property type="match status" value="1"/>
</dbReference>
<dbReference type="InterPro" id="IPR001245">
    <property type="entry name" value="Ser-Thr/Tyr_kinase_cat_dom"/>
</dbReference>
<evidence type="ECO:0000313" key="24">
    <source>
        <dbReference type="Proteomes" id="UP000298652"/>
    </source>
</evidence>
<evidence type="ECO:0000259" key="22">
    <source>
        <dbReference type="PROSITE" id="PS50011"/>
    </source>
</evidence>
<dbReference type="InterPro" id="IPR008271">
    <property type="entry name" value="Ser/Thr_kinase_AS"/>
</dbReference>
<reference evidence="23" key="1">
    <citation type="submission" date="2019-03" db="EMBL/GenBank/DDBJ databases">
        <title>WGS assembly of Setaria viridis.</title>
        <authorList>
            <person name="Huang P."/>
            <person name="Jenkins J."/>
            <person name="Grimwood J."/>
            <person name="Barry K."/>
            <person name="Healey A."/>
            <person name="Mamidi S."/>
            <person name="Sreedasyam A."/>
            <person name="Shu S."/>
            <person name="Feldman M."/>
            <person name="Wu J."/>
            <person name="Yu Y."/>
            <person name="Chen C."/>
            <person name="Johnson J."/>
            <person name="Rokhsar D."/>
            <person name="Baxter I."/>
            <person name="Schmutz J."/>
            <person name="Brutnell T."/>
            <person name="Kellogg E."/>
        </authorList>
    </citation>
    <scope>NUCLEOTIDE SEQUENCE [LARGE SCALE GENOMIC DNA]</scope>
</reference>
<feature type="signal peptide" evidence="21">
    <location>
        <begin position="1"/>
        <end position="19"/>
    </location>
</feature>
<keyword evidence="18" id="KW-0325">Glycoprotein</keyword>
<dbReference type="PROSITE" id="PS00107">
    <property type="entry name" value="PROTEIN_KINASE_ATP"/>
    <property type="match status" value="1"/>
</dbReference>
<evidence type="ECO:0000256" key="5">
    <source>
        <dbReference type="ARBA" id="ARBA00022475"/>
    </source>
</evidence>
<evidence type="ECO:0000256" key="14">
    <source>
        <dbReference type="ARBA" id="ARBA00022840"/>
    </source>
</evidence>
<dbReference type="EC" id="2.7.11.1" evidence="4"/>
<dbReference type="InterPro" id="IPR032675">
    <property type="entry name" value="LRR_dom_sf"/>
</dbReference>
<dbReference type="Pfam" id="PF00560">
    <property type="entry name" value="LRR_1"/>
    <property type="match status" value="1"/>
</dbReference>
<dbReference type="SMART" id="SM00220">
    <property type="entry name" value="S_TKc"/>
    <property type="match status" value="1"/>
</dbReference>
<dbReference type="Gene3D" id="3.30.200.20">
    <property type="entry name" value="Phosphorylase Kinase, domain 1"/>
    <property type="match status" value="1"/>
</dbReference>
<evidence type="ECO:0000256" key="2">
    <source>
        <dbReference type="ARBA" id="ARBA00004479"/>
    </source>
</evidence>
<dbReference type="InterPro" id="IPR017441">
    <property type="entry name" value="Protein_kinase_ATP_BS"/>
</dbReference>
<keyword evidence="12 19" id="KW-0547">Nucleotide-binding</keyword>
<keyword evidence="15 20" id="KW-1133">Transmembrane helix</keyword>
<dbReference type="InterPro" id="IPR013210">
    <property type="entry name" value="LRR_N_plant-typ"/>
</dbReference>
<dbReference type="Pfam" id="PF07714">
    <property type="entry name" value="PK_Tyr_Ser-Thr"/>
    <property type="match status" value="1"/>
</dbReference>
<dbReference type="GO" id="GO:0005886">
    <property type="term" value="C:plasma membrane"/>
    <property type="evidence" value="ECO:0007669"/>
    <property type="project" value="UniProtKB-SubCell"/>
</dbReference>
<evidence type="ECO:0000256" key="10">
    <source>
        <dbReference type="ARBA" id="ARBA00022729"/>
    </source>
</evidence>
<dbReference type="InterPro" id="IPR000719">
    <property type="entry name" value="Prot_kinase_dom"/>
</dbReference>
<dbReference type="GO" id="GO:0004674">
    <property type="term" value="F:protein serine/threonine kinase activity"/>
    <property type="evidence" value="ECO:0007669"/>
    <property type="project" value="UniProtKB-KW"/>
</dbReference>
<evidence type="ECO:0000256" key="17">
    <source>
        <dbReference type="ARBA" id="ARBA00023170"/>
    </source>
</evidence>
<keyword evidence="17" id="KW-0675">Receptor</keyword>
<proteinExistence type="inferred from homology"/>
<protein>
    <recommendedName>
        <fullName evidence="4">non-specific serine/threonine protein kinase</fullName>
        <ecNumber evidence="4">2.7.11.1</ecNumber>
    </recommendedName>
</protein>
<keyword evidence="6" id="KW-0723">Serine/threonine-protein kinase</keyword>
<evidence type="ECO:0000256" key="4">
    <source>
        <dbReference type="ARBA" id="ARBA00012513"/>
    </source>
</evidence>
<dbReference type="FunFam" id="3.80.10.10:FF:000363">
    <property type="entry name" value="Leucine-rich repeat family protein"/>
    <property type="match status" value="1"/>
</dbReference>
<feature type="transmembrane region" description="Helical" evidence="20">
    <location>
        <begin position="547"/>
        <end position="570"/>
    </location>
</feature>
<dbReference type="FunFam" id="3.30.200.20:FF:000328">
    <property type="entry name" value="Leucine-rich repeat protein kinase family protein"/>
    <property type="match status" value="1"/>
</dbReference>
<dbReference type="Gene3D" id="1.10.510.10">
    <property type="entry name" value="Transferase(Phosphotransferase) domain 1"/>
    <property type="match status" value="1"/>
</dbReference>
<keyword evidence="7" id="KW-0433">Leucine-rich repeat</keyword>
<feature type="domain" description="Protein kinase" evidence="22">
    <location>
        <begin position="621"/>
        <end position="894"/>
    </location>
</feature>
<evidence type="ECO:0000256" key="16">
    <source>
        <dbReference type="ARBA" id="ARBA00023136"/>
    </source>
</evidence>
<dbReference type="Gene3D" id="3.80.10.10">
    <property type="entry name" value="Ribonuclease Inhibitor"/>
    <property type="match status" value="2"/>
</dbReference>
<organism evidence="23 24">
    <name type="scientific">Setaria viridis</name>
    <name type="common">Green bristlegrass</name>
    <name type="synonym">Setaria italica subsp. viridis</name>
    <dbReference type="NCBI Taxonomy" id="4556"/>
    <lineage>
        <taxon>Eukaryota</taxon>
        <taxon>Viridiplantae</taxon>
        <taxon>Streptophyta</taxon>
        <taxon>Embryophyta</taxon>
        <taxon>Tracheophyta</taxon>
        <taxon>Spermatophyta</taxon>
        <taxon>Magnoliopsida</taxon>
        <taxon>Liliopsida</taxon>
        <taxon>Poales</taxon>
        <taxon>Poaceae</taxon>
        <taxon>PACMAD clade</taxon>
        <taxon>Panicoideae</taxon>
        <taxon>Panicodae</taxon>
        <taxon>Paniceae</taxon>
        <taxon>Cenchrinae</taxon>
        <taxon>Setaria</taxon>
    </lineage>
</organism>
<dbReference type="Gramene" id="TKW17413">
    <property type="protein sequence ID" value="TKW17413"/>
    <property type="gene ID" value="SEVIR_5G364300v2"/>
</dbReference>
<evidence type="ECO:0000256" key="21">
    <source>
        <dbReference type="SAM" id="SignalP"/>
    </source>
</evidence>
<dbReference type="CDD" id="cd14066">
    <property type="entry name" value="STKc_IRAK"/>
    <property type="match status" value="1"/>
</dbReference>
<gene>
    <name evidence="23" type="ORF">SEVIR_5G364300v2</name>
</gene>
<evidence type="ECO:0000256" key="9">
    <source>
        <dbReference type="ARBA" id="ARBA00022692"/>
    </source>
</evidence>
<dbReference type="SUPFAM" id="SSF56112">
    <property type="entry name" value="Protein kinase-like (PK-like)"/>
    <property type="match status" value="1"/>
</dbReference>
<evidence type="ECO:0000256" key="12">
    <source>
        <dbReference type="ARBA" id="ARBA00022741"/>
    </source>
</evidence>
<evidence type="ECO:0000256" key="20">
    <source>
        <dbReference type="SAM" id="Phobius"/>
    </source>
</evidence>
<dbReference type="FunFam" id="1.10.510.10:FF:000453">
    <property type="entry name" value="LRR receptor-like serine/threonine-protein kinase HSL2"/>
    <property type="match status" value="1"/>
</dbReference>
<feature type="chain" id="PRO_5021000175" description="non-specific serine/threonine protein kinase" evidence="21">
    <location>
        <begin position="20"/>
        <end position="951"/>
    </location>
</feature>
<dbReference type="EMBL" id="CM016556">
    <property type="protein sequence ID" value="TKW17413.1"/>
    <property type="molecule type" value="Genomic_DNA"/>
</dbReference>